<organism evidence="2 3">
    <name type="scientific">Acetobacter estunensis</name>
    <dbReference type="NCBI Taxonomy" id="104097"/>
    <lineage>
        <taxon>Bacteria</taxon>
        <taxon>Pseudomonadati</taxon>
        <taxon>Pseudomonadota</taxon>
        <taxon>Alphaproteobacteria</taxon>
        <taxon>Acetobacterales</taxon>
        <taxon>Acetobacteraceae</taxon>
        <taxon>Acetobacter</taxon>
    </lineage>
</organism>
<accession>A0A967EEN5</accession>
<dbReference type="AlphaFoldDB" id="A0A967EEN5"/>
<gene>
    <name evidence="2" type="ORF">GOB87_15140</name>
</gene>
<name>A0A967EEN5_9PROT</name>
<dbReference type="EMBL" id="WOTH01000058">
    <property type="protein sequence ID" value="NHO55255.1"/>
    <property type="molecule type" value="Genomic_DNA"/>
</dbReference>
<dbReference type="InterPro" id="IPR023346">
    <property type="entry name" value="Lysozyme-like_dom_sf"/>
</dbReference>
<dbReference type="Gene3D" id="1.20.141.10">
    <property type="entry name" value="Chitosanase, subunit A, domain 1"/>
    <property type="match status" value="1"/>
</dbReference>
<dbReference type="SUPFAM" id="SSF53955">
    <property type="entry name" value="Lysozyme-like"/>
    <property type="match status" value="1"/>
</dbReference>
<sequence>MRARSFALMHSDLLPSLDFTENREGLYSCRRNDPGNWTGGRVGRGSLVGTMRGISAPEMAGWLGDPSRVTAAVMQGIDQTQYRQIAQSRYWNPLWCDRLPAGVDLMMFDYGFNAGVHGALTVLASIYGSLDRTDVMTEQLLSRVLDVPEIVVSRMISGDFANDLQRYLGVPIDGVVGPITLTAIAKLRGEDLLTIYALACAQAAAYRQMPGFRIEGDGWLARLWARVEMARVWARENERAAS</sequence>
<keyword evidence="3" id="KW-1185">Reference proteome</keyword>
<evidence type="ECO:0000259" key="1">
    <source>
        <dbReference type="Pfam" id="PF05838"/>
    </source>
</evidence>
<comment type="caution">
    <text evidence="2">The sequence shown here is derived from an EMBL/GenBank/DDBJ whole genome shotgun (WGS) entry which is preliminary data.</text>
</comment>
<dbReference type="RefSeq" id="WP_166318741.1">
    <property type="nucleotide sequence ID" value="NZ_WOTH01000058.1"/>
</dbReference>
<protein>
    <recommendedName>
        <fullName evidence="1">TtsA-like Glycoside hydrolase family 108 domain-containing protein</fullName>
    </recommendedName>
</protein>
<feature type="domain" description="TtsA-like Glycoside hydrolase family 108" evidence="1">
    <location>
        <begin position="18"/>
        <end position="115"/>
    </location>
</feature>
<evidence type="ECO:0000313" key="3">
    <source>
        <dbReference type="Proteomes" id="UP000597459"/>
    </source>
</evidence>
<dbReference type="InterPro" id="IPR008565">
    <property type="entry name" value="TtsA-like_GH18_dom"/>
</dbReference>
<proteinExistence type="predicted"/>
<dbReference type="Proteomes" id="UP000597459">
    <property type="component" value="Unassembled WGS sequence"/>
</dbReference>
<dbReference type="Pfam" id="PF05838">
    <property type="entry name" value="Glyco_hydro_108"/>
    <property type="match status" value="1"/>
</dbReference>
<reference evidence="2" key="1">
    <citation type="submission" date="2019-11" db="EMBL/GenBank/DDBJ databases">
        <title>Description of new Acetobacter species.</title>
        <authorList>
            <person name="Cleenwerck I."/>
            <person name="Sombolestani A.S."/>
        </authorList>
    </citation>
    <scope>NUCLEOTIDE SEQUENCE</scope>
    <source>
        <strain evidence="2">LMG 1626</strain>
    </source>
</reference>
<evidence type="ECO:0000313" key="2">
    <source>
        <dbReference type="EMBL" id="NHO55255.1"/>
    </source>
</evidence>